<reference evidence="4 5" key="1">
    <citation type="journal article" date="2017" name="BMC Genomics">
        <title>Comparative genomic and phylogenomic analyses of the Bifidobacteriaceae family.</title>
        <authorList>
            <person name="Lugli G.A."/>
            <person name="Milani C."/>
            <person name="Turroni F."/>
            <person name="Duranti S."/>
            <person name="Mancabelli L."/>
            <person name="Mangifesta M."/>
            <person name="Ferrario C."/>
            <person name="Modesto M."/>
            <person name="Mattarelli P."/>
            <person name="Jiri K."/>
            <person name="van Sinderen D."/>
            <person name="Ventura M."/>
        </authorList>
    </citation>
    <scope>NUCLEOTIDE SEQUENCE [LARGE SCALE GENOMIC DNA]</scope>
    <source>
        <strain evidence="4 5">LMG 28769</strain>
    </source>
</reference>
<dbReference type="Pfam" id="PF07501">
    <property type="entry name" value="G5"/>
    <property type="match status" value="1"/>
</dbReference>
<dbReference type="SUPFAM" id="SSF53955">
    <property type="entry name" value="Lysozyme-like"/>
    <property type="match status" value="1"/>
</dbReference>
<dbReference type="GeneID" id="98296215"/>
<evidence type="ECO:0000313" key="4">
    <source>
        <dbReference type="EMBL" id="OZG65813.1"/>
    </source>
</evidence>
<keyword evidence="5" id="KW-1185">Reference proteome</keyword>
<evidence type="ECO:0000256" key="2">
    <source>
        <dbReference type="SAM" id="Phobius"/>
    </source>
</evidence>
<dbReference type="Proteomes" id="UP000216451">
    <property type="component" value="Unassembled WGS sequence"/>
</dbReference>
<keyword evidence="2" id="KW-0472">Membrane</keyword>
<evidence type="ECO:0000256" key="1">
    <source>
        <dbReference type="ARBA" id="ARBA00022729"/>
    </source>
</evidence>
<dbReference type="InterPro" id="IPR011098">
    <property type="entry name" value="G5_dom"/>
</dbReference>
<dbReference type="Gene3D" id="2.20.230.10">
    <property type="entry name" value="Resuscitation-promoting factor rpfb"/>
    <property type="match status" value="1"/>
</dbReference>
<gene>
    <name evidence="4" type="ORF">BAQU_1551</name>
</gene>
<evidence type="ECO:0000313" key="5">
    <source>
        <dbReference type="Proteomes" id="UP000216451"/>
    </source>
</evidence>
<dbReference type="EMBL" id="MWXA01000007">
    <property type="protein sequence ID" value="OZG65813.1"/>
    <property type="molecule type" value="Genomic_DNA"/>
</dbReference>
<feature type="domain" description="G5" evidence="3">
    <location>
        <begin position="143"/>
        <end position="223"/>
    </location>
</feature>
<dbReference type="InterPro" id="IPR007137">
    <property type="entry name" value="DUF348"/>
</dbReference>
<dbReference type="PROSITE" id="PS51109">
    <property type="entry name" value="G5"/>
    <property type="match status" value="1"/>
</dbReference>
<protein>
    <submittedName>
        <fullName evidence="4">G5 domain-containing protein</fullName>
    </submittedName>
</protein>
<dbReference type="RefSeq" id="WP_094694486.1">
    <property type="nucleotide sequence ID" value="NZ_JBDNSG010000004.1"/>
</dbReference>
<name>A0A261G3P7_9BIFI</name>
<keyword evidence="2" id="KW-0812">Transmembrane</keyword>
<dbReference type="Pfam" id="PF03990">
    <property type="entry name" value="DUF348"/>
    <property type="match status" value="1"/>
</dbReference>
<organism evidence="4 5">
    <name type="scientific">Bifidobacterium aquikefiri</name>
    <dbReference type="NCBI Taxonomy" id="1653207"/>
    <lineage>
        <taxon>Bacteria</taxon>
        <taxon>Bacillati</taxon>
        <taxon>Actinomycetota</taxon>
        <taxon>Actinomycetes</taxon>
        <taxon>Bifidobacteriales</taxon>
        <taxon>Bifidobacteriaceae</taxon>
        <taxon>Bifidobacterium</taxon>
    </lineage>
</organism>
<evidence type="ECO:0000259" key="3">
    <source>
        <dbReference type="PROSITE" id="PS51109"/>
    </source>
</evidence>
<proteinExistence type="predicted"/>
<comment type="caution">
    <text evidence="4">The sequence shown here is derived from an EMBL/GenBank/DDBJ whole genome shotgun (WGS) entry which is preliminary data.</text>
</comment>
<keyword evidence="2" id="KW-1133">Transmembrane helix</keyword>
<dbReference type="AlphaFoldDB" id="A0A261G3P7"/>
<dbReference type="OrthoDB" id="9766277at2"/>
<accession>A0A261G3P7</accession>
<dbReference type="InterPro" id="IPR023346">
    <property type="entry name" value="Lysozyme-like_dom_sf"/>
</dbReference>
<dbReference type="SMART" id="SM01208">
    <property type="entry name" value="G5"/>
    <property type="match status" value="1"/>
</dbReference>
<sequence>MVSHRRERVSVFKVLTRRQRTRLIAGAAALILAGTAGIVSRGFYSEPEAQAKTQVTSYSATQMQGLEVSRDSVRKAINEGQGGSSTGTAYVKVIINGKSKLILGDNFTTVKSVLDAGDITLEPDDTVAPGLNTKVTESTVIQISRSNSEIQSSESEIPFNTIEEKTDSLPAGTTKVKTEGKAGVMETTSLITKVGGKNSSSNIFASYVKNAPVNKVILIGTGKVQATTSSSSAATTTAVSVSSTSTTPVGTAQSIAHSQVVARGWSESDFTCLVQLWNRESGWSTTAANPSGAYGIPQALPGSKMASAGSDWATNAATQITWGLGYIAGGYTSPCGAWSHSESTGWY</sequence>
<feature type="transmembrane region" description="Helical" evidence="2">
    <location>
        <begin position="21"/>
        <end position="44"/>
    </location>
</feature>
<keyword evidence="1" id="KW-0732">Signal</keyword>